<dbReference type="InterPro" id="IPR003709">
    <property type="entry name" value="VanY-like_core_dom"/>
</dbReference>
<dbReference type="Proteomes" id="UP000269154">
    <property type="component" value="Unassembled WGS sequence"/>
</dbReference>
<proteinExistence type="predicted"/>
<name>A0A3N6NRN0_9CYAN</name>
<dbReference type="PANTHER" id="PTHR34385">
    <property type="entry name" value="D-ALANYL-D-ALANINE CARBOXYPEPTIDASE"/>
    <property type="match status" value="1"/>
</dbReference>
<keyword evidence="3" id="KW-0645">Protease</keyword>
<dbReference type="RefSeq" id="WP_124144877.1">
    <property type="nucleotide sequence ID" value="NZ_CAWOKI010000045.1"/>
</dbReference>
<comment type="caution">
    <text evidence="3">The sequence shown here is derived from an EMBL/GenBank/DDBJ whole genome shotgun (WGS) entry which is preliminary data.</text>
</comment>
<evidence type="ECO:0000256" key="1">
    <source>
        <dbReference type="SAM" id="MobiDB-lite"/>
    </source>
</evidence>
<keyword evidence="4" id="KW-1185">Reference proteome</keyword>
<feature type="domain" description="D-alanyl-D-alanine carboxypeptidase-like core" evidence="2">
    <location>
        <begin position="126"/>
        <end position="254"/>
    </location>
</feature>
<dbReference type="EMBL" id="RCBY01000120">
    <property type="protein sequence ID" value="RQH35934.1"/>
    <property type="molecule type" value="Genomic_DNA"/>
</dbReference>
<evidence type="ECO:0000259" key="2">
    <source>
        <dbReference type="Pfam" id="PF02557"/>
    </source>
</evidence>
<evidence type="ECO:0000313" key="3">
    <source>
        <dbReference type="EMBL" id="RQH35934.1"/>
    </source>
</evidence>
<dbReference type="AlphaFoldDB" id="A0A3N6NRN0"/>
<dbReference type="SUPFAM" id="SSF55166">
    <property type="entry name" value="Hedgehog/DD-peptidase"/>
    <property type="match status" value="1"/>
</dbReference>
<dbReference type="OrthoDB" id="452116at2"/>
<organism evidence="3 4">
    <name type="scientific">Okeania hirsuta</name>
    <dbReference type="NCBI Taxonomy" id="1458930"/>
    <lineage>
        <taxon>Bacteria</taxon>
        <taxon>Bacillati</taxon>
        <taxon>Cyanobacteriota</taxon>
        <taxon>Cyanophyceae</taxon>
        <taxon>Oscillatoriophycideae</taxon>
        <taxon>Oscillatoriales</taxon>
        <taxon>Microcoleaceae</taxon>
        <taxon>Okeania</taxon>
    </lineage>
</organism>
<gene>
    <name evidence="3" type="ORF">D5R40_19485</name>
</gene>
<dbReference type="GO" id="GO:0004180">
    <property type="term" value="F:carboxypeptidase activity"/>
    <property type="evidence" value="ECO:0007669"/>
    <property type="project" value="UniProtKB-KW"/>
</dbReference>
<accession>A0A3N6NRN0</accession>
<dbReference type="Gene3D" id="3.30.1380.10">
    <property type="match status" value="1"/>
</dbReference>
<evidence type="ECO:0000313" key="4">
    <source>
        <dbReference type="Proteomes" id="UP000269154"/>
    </source>
</evidence>
<reference evidence="3 4" key="1">
    <citation type="journal article" date="2018" name="ACS Chem. Biol.">
        <title>Ketoreductase domain dysfunction expands chemodiversity: malyngamide biosynthesis in the cyanobacterium Okeania hirsuta.</title>
        <authorList>
            <person name="Moss N.A."/>
            <person name="Leao T."/>
            <person name="Rankin M."/>
            <person name="McCullough T.M."/>
            <person name="Qu P."/>
            <person name="Korobeynikov A."/>
            <person name="Smith J.L."/>
            <person name="Gerwick L."/>
            <person name="Gerwick W.H."/>
        </authorList>
    </citation>
    <scope>NUCLEOTIDE SEQUENCE [LARGE SCALE GENOMIC DNA]</scope>
    <source>
        <strain evidence="3 4">PAB10Feb10-1</strain>
    </source>
</reference>
<dbReference type="PANTHER" id="PTHR34385:SF1">
    <property type="entry name" value="PEPTIDOGLYCAN L-ALANYL-D-GLUTAMATE ENDOPEPTIDASE CWLK"/>
    <property type="match status" value="1"/>
</dbReference>
<keyword evidence="3" id="KW-0378">Hydrolase</keyword>
<dbReference type="GO" id="GO:0006508">
    <property type="term" value="P:proteolysis"/>
    <property type="evidence" value="ECO:0007669"/>
    <property type="project" value="InterPro"/>
</dbReference>
<feature type="region of interest" description="Disordered" evidence="1">
    <location>
        <begin position="282"/>
        <end position="303"/>
    </location>
</feature>
<dbReference type="InterPro" id="IPR052179">
    <property type="entry name" value="DD-CPase-like"/>
</dbReference>
<dbReference type="InterPro" id="IPR009045">
    <property type="entry name" value="Zn_M74/Hedgehog-like"/>
</dbReference>
<keyword evidence="3" id="KW-0121">Carboxypeptidase</keyword>
<dbReference type="Pfam" id="PF02557">
    <property type="entry name" value="VanY"/>
    <property type="match status" value="1"/>
</dbReference>
<sequence>MHNESLSENLSLVQETVADDIPEAVRDPQKDEEIIPAQSQSKKWMWGWIGIVVVVGAVSLGLQLQSNLNQVNASSTQTEVDNANTVATSSVNETPINELKKDTLLDFPYSQVSEMELEYITSDSEIRLQINAVKKFKKMLYAARNDGINLVALRGFQSKYELKDWASNTNNIEDNYTNNANQISPLSYGEYVTGYAVDIGDGNAPATNQNVEFEKTAAFQWLQNYAAYFSFEMIPADDEKDIGYEPWHWRYVGDRHSLETFYKNQPNIVSEESELILEDTELIEEGRSKKEEEIDGDSNMNQL</sequence>
<protein>
    <submittedName>
        <fullName evidence="3">D-alanyl-D-alanine carboxypeptidase family protein</fullName>
    </submittedName>
</protein>